<dbReference type="EMBL" id="CP063169">
    <property type="protein sequence ID" value="QOR72500.1"/>
    <property type="molecule type" value="Genomic_DNA"/>
</dbReference>
<feature type="compositionally biased region" description="Polar residues" evidence="1">
    <location>
        <begin position="411"/>
        <end position="426"/>
    </location>
</feature>
<evidence type="ECO:0000259" key="2">
    <source>
        <dbReference type="Pfam" id="PF02720"/>
    </source>
</evidence>
<evidence type="ECO:0000313" key="4">
    <source>
        <dbReference type="Proteomes" id="UP000593758"/>
    </source>
</evidence>
<keyword evidence="4" id="KW-1185">Reference proteome</keyword>
<dbReference type="CDD" id="cd00085">
    <property type="entry name" value="HNHc"/>
    <property type="match status" value="1"/>
</dbReference>
<protein>
    <submittedName>
        <fullName evidence="3">DUF222 domain-containing protein</fullName>
    </submittedName>
</protein>
<name>A0A7M1SY55_9MICO</name>
<dbReference type="InterPro" id="IPR003615">
    <property type="entry name" value="HNH_nuc"/>
</dbReference>
<evidence type="ECO:0000313" key="3">
    <source>
        <dbReference type="EMBL" id="QOR72500.1"/>
    </source>
</evidence>
<accession>A0A7M1SY55</accession>
<feature type="region of interest" description="Disordered" evidence="1">
    <location>
        <begin position="408"/>
        <end position="445"/>
    </location>
</feature>
<feature type="region of interest" description="Disordered" evidence="1">
    <location>
        <begin position="1"/>
        <end position="24"/>
    </location>
</feature>
<feature type="domain" description="DUF222" evidence="2">
    <location>
        <begin position="94"/>
        <end position="348"/>
    </location>
</feature>
<dbReference type="Pfam" id="PF02720">
    <property type="entry name" value="DUF222"/>
    <property type="match status" value="1"/>
</dbReference>
<dbReference type="RefSeq" id="WP_193499134.1">
    <property type="nucleotide sequence ID" value="NZ_CP063169.1"/>
</dbReference>
<gene>
    <name evidence="3" type="ORF">IM660_09900</name>
</gene>
<dbReference type="KEGG" id="halt:IM660_09900"/>
<dbReference type="Proteomes" id="UP000593758">
    <property type="component" value="Chromosome"/>
</dbReference>
<proteinExistence type="predicted"/>
<dbReference type="Gene3D" id="1.10.30.50">
    <property type="match status" value="1"/>
</dbReference>
<organism evidence="3 4">
    <name type="scientific">Ruania alkalisoli</name>
    <dbReference type="NCBI Taxonomy" id="2779775"/>
    <lineage>
        <taxon>Bacteria</taxon>
        <taxon>Bacillati</taxon>
        <taxon>Actinomycetota</taxon>
        <taxon>Actinomycetes</taxon>
        <taxon>Micrococcales</taxon>
        <taxon>Ruaniaceae</taxon>
        <taxon>Ruania</taxon>
    </lineage>
</organism>
<evidence type="ECO:0000256" key="1">
    <source>
        <dbReference type="SAM" id="MobiDB-lite"/>
    </source>
</evidence>
<dbReference type="AlphaFoldDB" id="A0A7M1SY55"/>
<reference evidence="3 4" key="1">
    <citation type="submission" date="2020-10" db="EMBL/GenBank/DDBJ databases">
        <title>Haloactinobacterium sp. RN3S43, a bacterium isolated from saline soil.</title>
        <authorList>
            <person name="Sun J.-Q."/>
        </authorList>
    </citation>
    <scope>NUCLEOTIDE SEQUENCE [LARGE SCALE GENOMIC DNA]</scope>
    <source>
        <strain evidence="3 4">RN3S43</strain>
    </source>
</reference>
<sequence>MFEDHSSTRSGEGPDGVPSPGGGLATLRGRVDAARDVDRGTPGWSFDASCSQAAEVVAEAPAGAELLGLLEAEVDGMRTPDEGLLIELIAAADRIVNRAGALQAAFVAELMERRQGSRGISHTRDEIALRLATTGHATETLVGRAAALAEAPAVADALGRGLITTRKADLITDATEGMELAAALTLQEHGAAYGQEHTPPQLRRELEAAVLAADPAGAQREREKAHARRRVMLEPTRHEMAWVGAYVPAAEAVAAYTCVDTLAADTTADDDRTLDQRRADVFTQIFQEILATGHTPGGRTLPERHGRRAAVHVTATVPVLAGDDETPAVLHGYGPISAASARRLAGRAPAGDGAIGAAPGTGAAPVSAPTLRELLDPMREFLPRRRSPDLPDGSDPRATVAWMRLHRLGNPGQSRVSHSSVTTRPITTAADPRAGPSPPRRESGVTDPVTVMRTELGLVCTDGYAPSRRLRGVVVDRDRTCCFPGCLVPAWRCQIDHIVPFDPALPAWAQTVETNLQALCRHHHQGKTERAFSVERDAWTGITTWRTRTGHVYVRLPERSDYTALSEQLRDDVAATWTGEEDAGDVRHAPRSR</sequence>
<dbReference type="InterPro" id="IPR003870">
    <property type="entry name" value="DUF222"/>
</dbReference>